<dbReference type="EMBL" id="QEKH01000044">
    <property type="protein sequence ID" value="PVY35124.1"/>
    <property type="molecule type" value="Genomic_DNA"/>
</dbReference>
<dbReference type="EMBL" id="JABAEW010000014">
    <property type="protein sequence ID" value="NMD86787.1"/>
    <property type="molecule type" value="Genomic_DNA"/>
</dbReference>
<dbReference type="GeneID" id="78297049"/>
<reference evidence="3 6" key="2">
    <citation type="submission" date="2020-04" db="EMBL/GenBank/DDBJ databases">
        <authorList>
            <person name="Hitch T.C.A."/>
            <person name="Wylensek D."/>
            <person name="Clavel T."/>
        </authorList>
    </citation>
    <scope>NUCLEOTIDE SEQUENCE [LARGE SCALE GENOMIC DNA]</scope>
    <source>
        <strain evidence="3 6">COR2-253-APC-1A</strain>
    </source>
</reference>
<keyword evidence="4" id="KW-0670">Pyruvate</keyword>
<evidence type="ECO:0000256" key="1">
    <source>
        <dbReference type="ARBA" id="ARBA00023002"/>
    </source>
</evidence>
<dbReference type="PANTHER" id="PTHR43854:SF1">
    <property type="entry name" value="INDOLEPYRUVATE OXIDOREDUCTASE SUBUNIT IORB"/>
    <property type="match status" value="1"/>
</dbReference>
<evidence type="ECO:0000259" key="2">
    <source>
        <dbReference type="Pfam" id="PF01558"/>
    </source>
</evidence>
<keyword evidence="1" id="KW-0560">Oxidoreductase</keyword>
<proteinExistence type="predicted"/>
<dbReference type="AlphaFoldDB" id="A0A2U1AFE9"/>
<dbReference type="Gene3D" id="3.40.920.10">
    <property type="entry name" value="Pyruvate-ferredoxin oxidoreductase, PFOR, domain III"/>
    <property type="match status" value="1"/>
</dbReference>
<gene>
    <name evidence="4" type="ORF">C8D82_14418</name>
    <name evidence="3" type="ORF">HF882_09340</name>
</gene>
<dbReference type="Pfam" id="PF01558">
    <property type="entry name" value="POR"/>
    <property type="match status" value="1"/>
</dbReference>
<dbReference type="SUPFAM" id="SSF53323">
    <property type="entry name" value="Pyruvate-ferredoxin oxidoreductase, PFOR, domain III"/>
    <property type="match status" value="1"/>
</dbReference>
<keyword evidence="5" id="KW-1185">Reference proteome</keyword>
<dbReference type="OrthoDB" id="9789125at2"/>
<dbReference type="PANTHER" id="PTHR43854">
    <property type="entry name" value="INDOLEPYRUVATE OXIDOREDUCTASE SUBUNIT IORB"/>
    <property type="match status" value="1"/>
</dbReference>
<reference evidence="4 5" key="1">
    <citation type="submission" date="2018-04" db="EMBL/GenBank/DDBJ databases">
        <title>Genomic Encyclopedia of Type Strains, Phase IV (KMG-IV): sequencing the most valuable type-strain genomes for metagenomic binning, comparative biology and taxonomic classification.</title>
        <authorList>
            <person name="Goeker M."/>
        </authorList>
    </citation>
    <scope>NUCLEOTIDE SEQUENCE [LARGE SCALE GENOMIC DNA]</scope>
    <source>
        <strain evidence="4 5">DSM 14823</strain>
    </source>
</reference>
<dbReference type="Proteomes" id="UP000245959">
    <property type="component" value="Unassembled WGS sequence"/>
</dbReference>
<evidence type="ECO:0000313" key="6">
    <source>
        <dbReference type="Proteomes" id="UP000576225"/>
    </source>
</evidence>
<protein>
    <submittedName>
        <fullName evidence="4">Indolepyruvate ferredoxin oxidoreductase beta subunit</fullName>
    </submittedName>
    <submittedName>
        <fullName evidence="3">Indolepyruvate oxidoreductase subunit beta</fullName>
    </submittedName>
</protein>
<evidence type="ECO:0000313" key="3">
    <source>
        <dbReference type="EMBL" id="NMD86787.1"/>
    </source>
</evidence>
<accession>A0A2U1AFE9</accession>
<dbReference type="InterPro" id="IPR052198">
    <property type="entry name" value="IorB_Oxidoreductase"/>
</dbReference>
<sequence length="190" mass="20128">MIKNIILVGVGGQGILLAARIIASAAGHAGYDVTTNEIHGMAQRGGSVTAQIRYGEVVHSPLILEGTADVLGALEQVEALRYAAWLKPGALAAVSAESIIPVTVSSGRASYPGDVETRLRECFSNLKYLDCAGIAAQKFGNPRAANTILLGALANGLDLPEPAWRAAIDECVKPQFRELNRRAFEYGRTL</sequence>
<organism evidence="4 5">
    <name type="scientific">Victivallis vadensis</name>
    <dbReference type="NCBI Taxonomy" id="172901"/>
    <lineage>
        <taxon>Bacteria</taxon>
        <taxon>Pseudomonadati</taxon>
        <taxon>Lentisphaerota</taxon>
        <taxon>Lentisphaeria</taxon>
        <taxon>Victivallales</taxon>
        <taxon>Victivallaceae</taxon>
        <taxon>Victivallis</taxon>
    </lineage>
</organism>
<dbReference type="InterPro" id="IPR019752">
    <property type="entry name" value="Pyrv/ketoisovalerate_OxRed_cat"/>
</dbReference>
<comment type="caution">
    <text evidence="4">The sequence shown here is derived from an EMBL/GenBank/DDBJ whole genome shotgun (WGS) entry which is preliminary data.</text>
</comment>
<dbReference type="GO" id="GO:0016903">
    <property type="term" value="F:oxidoreductase activity, acting on the aldehyde or oxo group of donors"/>
    <property type="evidence" value="ECO:0007669"/>
    <property type="project" value="InterPro"/>
</dbReference>
<name>A0A2U1AFE9_9BACT</name>
<dbReference type="InterPro" id="IPR002869">
    <property type="entry name" value="Pyrv_flavodox_OxRed_cen"/>
</dbReference>
<dbReference type="Proteomes" id="UP000576225">
    <property type="component" value="Unassembled WGS sequence"/>
</dbReference>
<dbReference type="RefSeq" id="WP_116885785.1">
    <property type="nucleotide sequence ID" value="NZ_CABMMC010000113.1"/>
</dbReference>
<evidence type="ECO:0000313" key="4">
    <source>
        <dbReference type="EMBL" id="PVY35124.1"/>
    </source>
</evidence>
<feature type="domain" description="Pyruvate/ketoisovalerate oxidoreductase catalytic" evidence="2">
    <location>
        <begin position="11"/>
        <end position="188"/>
    </location>
</feature>
<evidence type="ECO:0000313" key="5">
    <source>
        <dbReference type="Proteomes" id="UP000245959"/>
    </source>
</evidence>